<reference evidence="3" key="1">
    <citation type="journal article" date="2023" name="Mol. Phylogenet. Evol.">
        <title>Genome-scale phylogeny and comparative genomics of the fungal order Sordariales.</title>
        <authorList>
            <person name="Hensen N."/>
            <person name="Bonometti L."/>
            <person name="Westerberg I."/>
            <person name="Brannstrom I.O."/>
            <person name="Guillou S."/>
            <person name="Cros-Aarteil S."/>
            <person name="Calhoun S."/>
            <person name="Haridas S."/>
            <person name="Kuo A."/>
            <person name="Mondo S."/>
            <person name="Pangilinan J."/>
            <person name="Riley R."/>
            <person name="LaButti K."/>
            <person name="Andreopoulos B."/>
            <person name="Lipzen A."/>
            <person name="Chen C."/>
            <person name="Yan M."/>
            <person name="Daum C."/>
            <person name="Ng V."/>
            <person name="Clum A."/>
            <person name="Steindorff A."/>
            <person name="Ohm R.A."/>
            <person name="Martin F."/>
            <person name="Silar P."/>
            <person name="Natvig D.O."/>
            <person name="Lalanne C."/>
            <person name="Gautier V."/>
            <person name="Ament-Velasquez S.L."/>
            <person name="Kruys A."/>
            <person name="Hutchinson M.I."/>
            <person name="Powell A.J."/>
            <person name="Barry K."/>
            <person name="Miller A.N."/>
            <person name="Grigoriev I.V."/>
            <person name="Debuchy R."/>
            <person name="Gladieux P."/>
            <person name="Hiltunen Thoren M."/>
            <person name="Johannesson H."/>
        </authorList>
    </citation>
    <scope>NUCLEOTIDE SEQUENCE</scope>
    <source>
        <strain evidence="3">CBS 315.58</strain>
    </source>
</reference>
<name>A0AAN6XS58_9PEZI</name>
<dbReference type="InterPro" id="IPR013087">
    <property type="entry name" value="Znf_C2H2_type"/>
</dbReference>
<feature type="compositionally biased region" description="Basic and acidic residues" evidence="1">
    <location>
        <begin position="176"/>
        <end position="185"/>
    </location>
</feature>
<dbReference type="Proteomes" id="UP001303160">
    <property type="component" value="Unassembled WGS sequence"/>
</dbReference>
<protein>
    <recommendedName>
        <fullName evidence="2">C2H2-type domain-containing protein</fullName>
    </recommendedName>
</protein>
<dbReference type="AlphaFoldDB" id="A0AAN6XS58"/>
<organism evidence="3 4">
    <name type="scientific">Triangularia verruculosa</name>
    <dbReference type="NCBI Taxonomy" id="2587418"/>
    <lineage>
        <taxon>Eukaryota</taxon>
        <taxon>Fungi</taxon>
        <taxon>Dikarya</taxon>
        <taxon>Ascomycota</taxon>
        <taxon>Pezizomycotina</taxon>
        <taxon>Sordariomycetes</taxon>
        <taxon>Sordariomycetidae</taxon>
        <taxon>Sordariales</taxon>
        <taxon>Podosporaceae</taxon>
        <taxon>Triangularia</taxon>
    </lineage>
</organism>
<comment type="caution">
    <text evidence="3">The sequence shown here is derived from an EMBL/GenBank/DDBJ whole genome shotgun (WGS) entry which is preliminary data.</text>
</comment>
<feature type="compositionally biased region" description="Polar residues" evidence="1">
    <location>
        <begin position="186"/>
        <end position="198"/>
    </location>
</feature>
<reference evidence="3" key="2">
    <citation type="submission" date="2023-05" db="EMBL/GenBank/DDBJ databases">
        <authorList>
            <consortium name="Lawrence Berkeley National Laboratory"/>
            <person name="Steindorff A."/>
            <person name="Hensen N."/>
            <person name="Bonometti L."/>
            <person name="Westerberg I."/>
            <person name="Brannstrom I.O."/>
            <person name="Guillou S."/>
            <person name="Cros-Aarteil S."/>
            <person name="Calhoun S."/>
            <person name="Haridas S."/>
            <person name="Kuo A."/>
            <person name="Mondo S."/>
            <person name="Pangilinan J."/>
            <person name="Riley R."/>
            <person name="Labutti K."/>
            <person name="Andreopoulos B."/>
            <person name="Lipzen A."/>
            <person name="Chen C."/>
            <person name="Yanf M."/>
            <person name="Daum C."/>
            <person name="Ng V."/>
            <person name="Clum A."/>
            <person name="Ohm R."/>
            <person name="Martin F."/>
            <person name="Silar P."/>
            <person name="Natvig D."/>
            <person name="Lalanne C."/>
            <person name="Gautier V."/>
            <person name="Ament-Velasquez S.L."/>
            <person name="Kruys A."/>
            <person name="Hutchinson M.I."/>
            <person name="Powell A.J."/>
            <person name="Barry K."/>
            <person name="Miller A.N."/>
            <person name="Grigoriev I.V."/>
            <person name="Debuchy R."/>
            <person name="Gladieux P."/>
            <person name="Thoren M.H."/>
            <person name="Johannesson H."/>
        </authorList>
    </citation>
    <scope>NUCLEOTIDE SEQUENCE</scope>
    <source>
        <strain evidence="3">CBS 315.58</strain>
    </source>
</reference>
<accession>A0AAN6XS58</accession>
<feature type="domain" description="C2H2-type" evidence="2">
    <location>
        <begin position="545"/>
        <end position="565"/>
    </location>
</feature>
<dbReference type="PANTHER" id="PTHR35391">
    <property type="entry name" value="C2H2-TYPE DOMAIN-CONTAINING PROTEIN-RELATED"/>
    <property type="match status" value="1"/>
</dbReference>
<proteinExistence type="predicted"/>
<evidence type="ECO:0000259" key="2">
    <source>
        <dbReference type="PROSITE" id="PS00028"/>
    </source>
</evidence>
<evidence type="ECO:0000256" key="1">
    <source>
        <dbReference type="SAM" id="MobiDB-lite"/>
    </source>
</evidence>
<evidence type="ECO:0000313" key="4">
    <source>
        <dbReference type="Proteomes" id="UP001303160"/>
    </source>
</evidence>
<gene>
    <name evidence="3" type="ORF">QBC40DRAFT_219174</name>
</gene>
<keyword evidence="4" id="KW-1185">Reference proteome</keyword>
<dbReference type="PROSITE" id="PS00028">
    <property type="entry name" value="ZINC_FINGER_C2H2_1"/>
    <property type="match status" value="1"/>
</dbReference>
<feature type="region of interest" description="Disordered" evidence="1">
    <location>
        <begin position="25"/>
        <end position="45"/>
    </location>
</feature>
<dbReference type="EMBL" id="MU863888">
    <property type="protein sequence ID" value="KAK4203612.1"/>
    <property type="molecule type" value="Genomic_DNA"/>
</dbReference>
<feature type="region of interest" description="Disordered" evidence="1">
    <location>
        <begin position="168"/>
        <end position="199"/>
    </location>
</feature>
<sequence>MAEGIPDPIYLSEQLSADATGVSEIDDLCGAGDEDDSYDIPDDEEDEEQDFQDFYDENEIELEGTELWLIGARIFAGFKTIESFENGGWDAAQRNIEVECQRFTLWAHGLGLHRVGHTSLDYQVRDAVVVKRRLAEVLAELADDIQELHSIMRGERVAYEDDRDKDRSSVASVRFNDGESVKPDNSEYSSIGTDSSGSFHEADFRQKSVTEGIDTLYSLALIIRNPQNRPQRPLHRLYKHIAREVREQYIHEQEIKEIAVVSNIQRHHLQRPITVQNSQFEEITPGTIPEHSLTPEMIESYASDSNYLVRRIGIANARRKQQFIYWRKHAAKIWGSRTVVERHSRDVKGKQPLREHSAPIASQMSEHIRSVPARPDKSLAAAATRLDVTLLRPHDVKSVASSLSLASTMVTQQGHKLDWPSPPTDLLDRNTKTFTCPFCRMVLPESLLDAKQWRQHARYDLMPYICTYEDSSDPDRLYASHREWCNHENGHTSVWHCYQHQQEFATQDEYIKHINKWHPQAIPENILLEYTAQQAGPSKAPKRDCPLCPTVFQTVAEMQKHIRRHLERLAISCFPSRGMGGRAASFKQDFDQYWDGFVPLRWPDGKGPETQKFIDDNAPQNSLLQTRVMSWLDAVDPAGDRIEQEISSHNLQLPALYRGAGMLP</sequence>
<dbReference type="PANTHER" id="PTHR35391:SF7">
    <property type="entry name" value="C2H2-TYPE DOMAIN-CONTAINING PROTEIN"/>
    <property type="match status" value="1"/>
</dbReference>
<evidence type="ECO:0000313" key="3">
    <source>
        <dbReference type="EMBL" id="KAK4203612.1"/>
    </source>
</evidence>